<dbReference type="RefSeq" id="WP_377464973.1">
    <property type="nucleotide sequence ID" value="NZ_JBHUOP010000001.1"/>
</dbReference>
<accession>A0ABW5XC93</accession>
<organism evidence="3 4">
    <name type="scientific">Populibacterium corticicola</name>
    <dbReference type="NCBI Taxonomy" id="1812826"/>
    <lineage>
        <taxon>Bacteria</taxon>
        <taxon>Bacillati</taxon>
        <taxon>Actinomycetota</taxon>
        <taxon>Actinomycetes</taxon>
        <taxon>Micrococcales</taxon>
        <taxon>Jonesiaceae</taxon>
        <taxon>Populibacterium</taxon>
    </lineage>
</organism>
<dbReference type="EMBL" id="JBHUOP010000001">
    <property type="protein sequence ID" value="MFD2839493.1"/>
    <property type="molecule type" value="Genomic_DNA"/>
</dbReference>
<feature type="transmembrane region" description="Helical" evidence="2">
    <location>
        <begin position="85"/>
        <end position="107"/>
    </location>
</feature>
<dbReference type="Pfam" id="PF09534">
    <property type="entry name" value="Trp_oprn_chp"/>
    <property type="match status" value="1"/>
</dbReference>
<keyword evidence="2" id="KW-0812">Transmembrane</keyword>
<evidence type="ECO:0000313" key="3">
    <source>
        <dbReference type="EMBL" id="MFD2839493.1"/>
    </source>
</evidence>
<dbReference type="InterPro" id="IPR019051">
    <property type="entry name" value="Trp_biosyn_TM_oprn/chp"/>
</dbReference>
<dbReference type="Proteomes" id="UP001597391">
    <property type="component" value="Unassembled WGS sequence"/>
</dbReference>
<keyword evidence="2" id="KW-1133">Transmembrane helix</keyword>
<name>A0ABW5XC93_9MICO</name>
<gene>
    <name evidence="3" type="ORF">ACFSYH_02800</name>
</gene>
<keyword evidence="2" id="KW-0472">Membrane</keyword>
<evidence type="ECO:0000256" key="2">
    <source>
        <dbReference type="SAM" id="Phobius"/>
    </source>
</evidence>
<evidence type="ECO:0000256" key="1">
    <source>
        <dbReference type="SAM" id="MobiDB-lite"/>
    </source>
</evidence>
<feature type="transmembrane region" description="Helical" evidence="2">
    <location>
        <begin position="57"/>
        <end position="78"/>
    </location>
</feature>
<feature type="region of interest" description="Disordered" evidence="1">
    <location>
        <begin position="163"/>
        <end position="216"/>
    </location>
</feature>
<evidence type="ECO:0000313" key="4">
    <source>
        <dbReference type="Proteomes" id="UP001597391"/>
    </source>
</evidence>
<proteinExistence type="predicted"/>
<protein>
    <submittedName>
        <fullName evidence="3">Trp biosynthesis-associated membrane protein</fullName>
    </submittedName>
</protein>
<reference evidence="4" key="1">
    <citation type="journal article" date="2019" name="Int. J. Syst. Evol. Microbiol.">
        <title>The Global Catalogue of Microorganisms (GCM) 10K type strain sequencing project: providing services to taxonomists for standard genome sequencing and annotation.</title>
        <authorList>
            <consortium name="The Broad Institute Genomics Platform"/>
            <consortium name="The Broad Institute Genome Sequencing Center for Infectious Disease"/>
            <person name="Wu L."/>
            <person name="Ma J."/>
        </authorList>
    </citation>
    <scope>NUCLEOTIDE SEQUENCE [LARGE SCALE GENOMIC DNA]</scope>
    <source>
        <strain evidence="4">KCTC 33576</strain>
    </source>
</reference>
<feature type="transmembrane region" description="Helical" evidence="2">
    <location>
        <begin position="135"/>
        <end position="154"/>
    </location>
</feature>
<comment type="caution">
    <text evidence="3">The sequence shown here is derived from an EMBL/GenBank/DDBJ whole genome shotgun (WGS) entry which is preliminary data.</text>
</comment>
<keyword evidence="4" id="KW-1185">Reference proteome</keyword>
<feature type="transmembrane region" description="Helical" evidence="2">
    <location>
        <begin position="17"/>
        <end position="37"/>
    </location>
</feature>
<sequence>MNASVTATRRSIGRRHVVLSILVLAIIVISTANLTWFQVSTQSVLAQEISVQASGQGMSPGLTAAGLVAIASALFLSISKRIGSYIALSATMLAGALIAFAAILVLADPIARFAGVYAEATGADAVPENLITLPWPYATIAGGVLLVVSGVFALTQAGNWAQGSTKYDAPARGSATDTDAHAPQTTPQAGRPAGEELTDERVLWDSLTEGIDPTDR</sequence>